<organism evidence="1 2">
    <name type="scientific">Mycena metata</name>
    <dbReference type="NCBI Taxonomy" id="1033252"/>
    <lineage>
        <taxon>Eukaryota</taxon>
        <taxon>Fungi</taxon>
        <taxon>Dikarya</taxon>
        <taxon>Basidiomycota</taxon>
        <taxon>Agaricomycotina</taxon>
        <taxon>Agaricomycetes</taxon>
        <taxon>Agaricomycetidae</taxon>
        <taxon>Agaricales</taxon>
        <taxon>Marasmiineae</taxon>
        <taxon>Mycenaceae</taxon>
        <taxon>Mycena</taxon>
    </lineage>
</organism>
<accession>A0AAD7JG73</accession>
<dbReference type="AlphaFoldDB" id="A0AAD7JG73"/>
<evidence type="ECO:0000313" key="2">
    <source>
        <dbReference type="Proteomes" id="UP001215598"/>
    </source>
</evidence>
<sequence length="322" mass="36161">MAFAKPTQVLRLRNVRWVSNAAISIGHDDVKPRNKRGRPPHPFISTLDAHLIQPSDYLDLSGLQRKSVLFEPFDAHKTGKRPSLGYFQAKNGTALPFPDHCAGFLYYHRAPNAAPLEGSLRFRIAADATQSSFSRGQDLLLPSGMPWQRLLPQLARPYSKALADQLLRDNLVTPQQISKCREIFGDAVHSSLMLFRLDQEFPVNLGSDELKLAVVGESLHKIRVPPPSIAPDVFGSLIVRFEPSTVDGRRVVHMRVIKIVTPVVCPVREFSQQIVEPKEGQLLVVTRRGYHPRPWRYDLDRESSGSLGRALRALWTASQSLQ</sequence>
<reference evidence="1" key="1">
    <citation type="submission" date="2023-03" db="EMBL/GenBank/DDBJ databases">
        <title>Massive genome expansion in bonnet fungi (Mycena s.s.) driven by repeated elements and novel gene families across ecological guilds.</title>
        <authorList>
            <consortium name="Lawrence Berkeley National Laboratory"/>
            <person name="Harder C.B."/>
            <person name="Miyauchi S."/>
            <person name="Viragh M."/>
            <person name="Kuo A."/>
            <person name="Thoen E."/>
            <person name="Andreopoulos B."/>
            <person name="Lu D."/>
            <person name="Skrede I."/>
            <person name="Drula E."/>
            <person name="Henrissat B."/>
            <person name="Morin E."/>
            <person name="Kohler A."/>
            <person name="Barry K."/>
            <person name="LaButti K."/>
            <person name="Morin E."/>
            <person name="Salamov A."/>
            <person name="Lipzen A."/>
            <person name="Mereny Z."/>
            <person name="Hegedus B."/>
            <person name="Baldrian P."/>
            <person name="Stursova M."/>
            <person name="Weitz H."/>
            <person name="Taylor A."/>
            <person name="Grigoriev I.V."/>
            <person name="Nagy L.G."/>
            <person name="Martin F."/>
            <person name="Kauserud H."/>
        </authorList>
    </citation>
    <scope>NUCLEOTIDE SEQUENCE</scope>
    <source>
        <strain evidence="1">CBHHK182m</strain>
    </source>
</reference>
<comment type="caution">
    <text evidence="1">The sequence shown here is derived from an EMBL/GenBank/DDBJ whole genome shotgun (WGS) entry which is preliminary data.</text>
</comment>
<gene>
    <name evidence="1" type="ORF">B0H16DRAFT_1526372</name>
</gene>
<proteinExistence type="predicted"/>
<dbReference type="EMBL" id="JARKIB010000028">
    <property type="protein sequence ID" value="KAJ7764222.1"/>
    <property type="molecule type" value="Genomic_DNA"/>
</dbReference>
<evidence type="ECO:0000313" key="1">
    <source>
        <dbReference type="EMBL" id="KAJ7764222.1"/>
    </source>
</evidence>
<dbReference type="Proteomes" id="UP001215598">
    <property type="component" value="Unassembled WGS sequence"/>
</dbReference>
<protein>
    <submittedName>
        <fullName evidence="1">Uncharacterized protein</fullName>
    </submittedName>
</protein>
<keyword evidence="2" id="KW-1185">Reference proteome</keyword>
<name>A0AAD7JG73_9AGAR</name>